<proteinExistence type="predicted"/>
<accession>A0A097KZL0</accession>
<keyword evidence="1" id="KW-0472">Membrane</keyword>
<organism evidence="2">
    <name type="scientific">Tylorrhynchus heterochetus</name>
    <name type="common">Japanese palolo worm</name>
    <name type="synonym">Nereis heterochaeta</name>
    <dbReference type="NCBI Taxonomy" id="3228785"/>
    <lineage>
        <taxon>Eukaryota</taxon>
        <taxon>Metazoa</taxon>
        <taxon>Spiralia</taxon>
        <taxon>Lophotrochozoa</taxon>
        <taxon>Annelida</taxon>
        <taxon>Polychaeta</taxon>
        <taxon>Errantia</taxon>
        <taxon>Phyllodocida</taxon>
        <taxon>Nereididae</taxon>
        <taxon>Tylorrhynchus</taxon>
    </lineage>
</organism>
<name>A0A097KZL0_TYLHE</name>
<dbReference type="AlphaFoldDB" id="A0A097KZL0"/>
<sequence length="152" mass="16686">MLLTMTSSLMTTIVISILIAISPLTLGIMILTTALLAAMMINFFLTSWFSFITFIIYVGGMLVMFAYFAALQPNYHITNIGLGLVPILFSLTAIIFSINWPIMVSIKSTPTYVMILFPHNVILISLALLLFLALIAVVKTSHAAVGPLRPFD</sequence>
<keyword evidence="2" id="KW-0496">Mitochondrion</keyword>
<feature type="transmembrane region" description="Helical" evidence="1">
    <location>
        <begin position="47"/>
        <end position="68"/>
    </location>
</feature>
<gene>
    <name evidence="2" type="primary">NAD6</name>
</gene>
<dbReference type="EMBL" id="KM111507">
    <property type="protein sequence ID" value="AIT99404.2"/>
    <property type="molecule type" value="Genomic_DNA"/>
</dbReference>
<keyword evidence="1" id="KW-0812">Transmembrane</keyword>
<evidence type="ECO:0000256" key="1">
    <source>
        <dbReference type="SAM" id="Phobius"/>
    </source>
</evidence>
<feature type="transmembrane region" description="Helical" evidence="1">
    <location>
        <begin position="80"/>
        <end position="100"/>
    </location>
</feature>
<geneLocation type="mitochondrion" evidence="2"/>
<protein>
    <submittedName>
        <fullName evidence="2">NADH dehydrogenase subunit 6</fullName>
    </submittedName>
</protein>
<reference evidence="2" key="1">
    <citation type="submission" date="2014-07" db="EMBL/GenBank/DDBJ databases">
        <authorList>
            <person name="Chen Xi."/>
            <person name="Li Mi."/>
            <person name="Liu He."/>
            <person name="Li Bo."/>
            <person name="Xie Zh."/>
            <person name="Meng Zi."/>
            <person name="Lin Ha."/>
        </authorList>
    </citation>
    <scope>NUCLEOTIDE SEQUENCE</scope>
</reference>
<feature type="transmembrane region" description="Helical" evidence="1">
    <location>
        <begin position="112"/>
        <end position="138"/>
    </location>
</feature>
<keyword evidence="1" id="KW-1133">Transmembrane helix</keyword>
<feature type="transmembrane region" description="Helical" evidence="1">
    <location>
        <begin position="12"/>
        <end position="41"/>
    </location>
</feature>
<evidence type="ECO:0000313" key="2">
    <source>
        <dbReference type="EMBL" id="AIT99404.2"/>
    </source>
</evidence>